<comment type="caution">
    <text evidence="1">The sequence shown here is derived from an EMBL/GenBank/DDBJ whole genome shotgun (WGS) entry which is preliminary data.</text>
</comment>
<accession>A0A3M9N0L1</accession>
<sequence length="161" mass="18954">MNLSPYVTQLVGSRVVEDFRWSFFGEESEESITAREYLTELKIVMLSVKEPYTIKFSDVEQIEKGEHCAVFPNIVGEHLVNALNAYLAKEYENFFQALANFKHFNLTNPVELKFYQERHQDIIDRILMLRSFRQDLSSLLSFCDDYNEVKINQPETTGYKY</sequence>
<keyword evidence="2" id="KW-1185">Reference proteome</keyword>
<dbReference type="AlphaFoldDB" id="A0A3M9N0L1"/>
<reference evidence="1 2" key="1">
    <citation type="submission" date="2018-11" db="EMBL/GenBank/DDBJ databases">
        <title>Rufibacter latericius sp. nov., isolated from water in Baiyang Lake.</title>
        <authorList>
            <person name="Yang Y."/>
        </authorList>
    </citation>
    <scope>NUCLEOTIDE SEQUENCE [LARGE SCALE GENOMIC DNA]</scope>
    <source>
        <strain evidence="1 2">MCC P1</strain>
    </source>
</reference>
<evidence type="ECO:0000313" key="2">
    <source>
        <dbReference type="Proteomes" id="UP000271010"/>
    </source>
</evidence>
<name>A0A3M9N0L1_9BACT</name>
<organism evidence="1 2">
    <name type="scientific">Rufibacter immobilis</name>
    <dbReference type="NCBI Taxonomy" id="1348778"/>
    <lineage>
        <taxon>Bacteria</taxon>
        <taxon>Pseudomonadati</taxon>
        <taxon>Bacteroidota</taxon>
        <taxon>Cytophagia</taxon>
        <taxon>Cytophagales</taxon>
        <taxon>Hymenobacteraceae</taxon>
        <taxon>Rufibacter</taxon>
    </lineage>
</organism>
<dbReference type="Proteomes" id="UP000271010">
    <property type="component" value="Unassembled WGS sequence"/>
</dbReference>
<proteinExistence type="predicted"/>
<evidence type="ECO:0000313" key="1">
    <source>
        <dbReference type="EMBL" id="RNI30925.1"/>
    </source>
</evidence>
<dbReference type="EMBL" id="RJJE01000006">
    <property type="protein sequence ID" value="RNI30925.1"/>
    <property type="molecule type" value="Genomic_DNA"/>
</dbReference>
<protein>
    <submittedName>
        <fullName evidence="1">Uncharacterized protein</fullName>
    </submittedName>
</protein>
<gene>
    <name evidence="1" type="ORF">EFA69_06440</name>
</gene>